<name>A0A6J8E4H8_MYTCO</name>
<dbReference type="InterPro" id="IPR027806">
    <property type="entry name" value="HARBI1_dom"/>
</dbReference>
<evidence type="ECO:0000256" key="2">
    <source>
        <dbReference type="ARBA" id="ARBA00022723"/>
    </source>
</evidence>
<dbReference type="EMBL" id="CACVKT020008376">
    <property type="protein sequence ID" value="CAC5415026.1"/>
    <property type="molecule type" value="Genomic_DNA"/>
</dbReference>
<protein>
    <recommendedName>
        <fullName evidence="3">DDE Tnp4 domain-containing protein</fullName>
    </recommendedName>
</protein>
<organism evidence="4 5">
    <name type="scientific">Mytilus coruscus</name>
    <name type="common">Sea mussel</name>
    <dbReference type="NCBI Taxonomy" id="42192"/>
    <lineage>
        <taxon>Eukaryota</taxon>
        <taxon>Metazoa</taxon>
        <taxon>Spiralia</taxon>
        <taxon>Lophotrochozoa</taxon>
        <taxon>Mollusca</taxon>
        <taxon>Bivalvia</taxon>
        <taxon>Autobranchia</taxon>
        <taxon>Pteriomorphia</taxon>
        <taxon>Mytilida</taxon>
        <taxon>Mytiloidea</taxon>
        <taxon>Mytilidae</taxon>
        <taxon>Mytilinae</taxon>
        <taxon>Mytilus</taxon>
    </lineage>
</organism>
<gene>
    <name evidence="4" type="ORF">MCOR_47750</name>
</gene>
<dbReference type="Pfam" id="PF13359">
    <property type="entry name" value="DDE_Tnp_4"/>
    <property type="match status" value="1"/>
</dbReference>
<comment type="cofactor">
    <cofactor evidence="1">
        <name>a divalent metal cation</name>
        <dbReference type="ChEBI" id="CHEBI:60240"/>
    </cofactor>
</comment>
<dbReference type="PANTHER" id="PTHR23080">
    <property type="entry name" value="THAP DOMAIN PROTEIN"/>
    <property type="match status" value="1"/>
</dbReference>
<feature type="domain" description="DDE Tnp4" evidence="3">
    <location>
        <begin position="50"/>
        <end position="168"/>
    </location>
</feature>
<proteinExistence type="predicted"/>
<keyword evidence="2" id="KW-0479">Metal-binding</keyword>
<evidence type="ECO:0000256" key="1">
    <source>
        <dbReference type="ARBA" id="ARBA00001968"/>
    </source>
</evidence>
<dbReference type="GO" id="GO:0046872">
    <property type="term" value="F:metal ion binding"/>
    <property type="evidence" value="ECO:0007669"/>
    <property type="project" value="UniProtKB-KW"/>
</dbReference>
<dbReference type="AlphaFoldDB" id="A0A6J8E4H8"/>
<keyword evidence="5" id="KW-1185">Reference proteome</keyword>
<dbReference type="Proteomes" id="UP000507470">
    <property type="component" value="Unassembled WGS sequence"/>
</dbReference>
<evidence type="ECO:0000313" key="5">
    <source>
        <dbReference type="Proteomes" id="UP000507470"/>
    </source>
</evidence>
<evidence type="ECO:0000259" key="3">
    <source>
        <dbReference type="Pfam" id="PF13359"/>
    </source>
</evidence>
<accession>A0A6J8E4H8</accession>
<reference evidence="4 5" key="1">
    <citation type="submission" date="2020-06" db="EMBL/GenBank/DDBJ databases">
        <authorList>
            <person name="Li R."/>
            <person name="Bekaert M."/>
        </authorList>
    </citation>
    <scope>NUCLEOTIDE SEQUENCE [LARGE SCALE GENOMIC DNA]</scope>
    <source>
        <strain evidence="5">wild</strain>
    </source>
</reference>
<dbReference type="OrthoDB" id="7331812at2759"/>
<sequence>MAYGFVPQLFQMLCTCPSLTFSSLSRAKVDLEKKIGSTPYTDWTRKRSTRGGLVKYVANAYGGCTNDRQIVERCKIVQLCDPGDSVMADKGFNVQDLFAIMDAAVNIPIFFEKRNRISRKTLLRDRKVSSKRVHIERIIGLGKTYKILTNPMNGTETKLASDITFSCFMLFYFRTCIVPKDA</sequence>
<evidence type="ECO:0000313" key="4">
    <source>
        <dbReference type="EMBL" id="CAC5415026.1"/>
    </source>
</evidence>